<evidence type="ECO:0000259" key="15">
    <source>
        <dbReference type="SMART" id="SM00478"/>
    </source>
</evidence>
<dbReference type="GO" id="GO:0006298">
    <property type="term" value="P:mismatch repair"/>
    <property type="evidence" value="ECO:0007669"/>
    <property type="project" value="TreeGrafter"/>
</dbReference>
<dbReference type="RefSeq" id="WP_163495205.1">
    <property type="nucleotide sequence ID" value="NZ_CP048711.1"/>
</dbReference>
<keyword evidence="10 14" id="KW-0408">Iron</keyword>
<sequence>MKPPPAFARRVLDWFDQHGRKDLPWQQSIDPYRVWVSEIMLQQTQVRTVIPYFQRFMEAFPRVQDLADAPVDEVLHLWTGLGYYARARNLHRAAREVCDHHGGRFPANVDQLSELPGIGRSTAGAIVSIAFRQRASILDGNVKRVLARYHAVPGWPGQTAVHRELWQLAEQHTPTRRVADYSQAMMDLGATLCTRSRPRCEDCPLSVDCAARRADSQADYPGKKPRKTMPVRATIFLIVRDAGGSVLLQRRPPSGIWGGLWCFPQLDEQAAAGNWCLDRFGLMPTELAPAEPFRHTFSHYHLDIQPLLATLPGEPQAVMAGDDQLWYNVAQPSQIGLAAPVARLLASL</sequence>
<dbReference type="GO" id="GO:0046872">
    <property type="term" value="F:metal ion binding"/>
    <property type="evidence" value="ECO:0007669"/>
    <property type="project" value="UniProtKB-UniRule"/>
</dbReference>
<dbReference type="Pfam" id="PF00633">
    <property type="entry name" value="HHH"/>
    <property type="match status" value="1"/>
</dbReference>
<evidence type="ECO:0000256" key="2">
    <source>
        <dbReference type="ARBA" id="ARBA00002933"/>
    </source>
</evidence>
<dbReference type="SUPFAM" id="SSF48150">
    <property type="entry name" value="DNA-glycosylase"/>
    <property type="match status" value="1"/>
</dbReference>
<dbReference type="PROSITE" id="PS01155">
    <property type="entry name" value="ENDONUCLEASE_III_2"/>
    <property type="match status" value="1"/>
</dbReference>
<dbReference type="GO" id="GO:0034039">
    <property type="term" value="F:8-oxo-7,8-dihydroguanine DNA N-glycosylase activity"/>
    <property type="evidence" value="ECO:0007669"/>
    <property type="project" value="TreeGrafter"/>
</dbReference>
<evidence type="ECO:0000256" key="13">
    <source>
        <dbReference type="ARBA" id="ARBA00023295"/>
    </source>
</evidence>
<comment type="cofactor">
    <cofactor evidence="14">
        <name>[4Fe-4S] cluster</name>
        <dbReference type="ChEBI" id="CHEBI:49883"/>
    </cofactor>
    <text evidence="14">Binds 1 [4Fe-4S] cluster.</text>
</comment>
<reference evidence="16 17" key="1">
    <citation type="submission" date="2020-02" db="EMBL/GenBank/DDBJ databases">
        <title>Genome sequencing for Kineobactrum sp. M2.</title>
        <authorList>
            <person name="Park S.-J."/>
        </authorList>
    </citation>
    <scope>NUCLEOTIDE SEQUENCE [LARGE SCALE GENOMIC DNA]</scope>
    <source>
        <strain evidence="16 17">M2</strain>
    </source>
</reference>
<evidence type="ECO:0000256" key="12">
    <source>
        <dbReference type="ARBA" id="ARBA00023204"/>
    </source>
</evidence>
<dbReference type="GO" id="GO:0000701">
    <property type="term" value="F:purine-specific mismatch base pair DNA N-glycosylase activity"/>
    <property type="evidence" value="ECO:0007669"/>
    <property type="project" value="UniProtKB-EC"/>
</dbReference>
<dbReference type="GO" id="GO:0035485">
    <property type="term" value="F:adenine/guanine mispair binding"/>
    <property type="evidence" value="ECO:0007669"/>
    <property type="project" value="TreeGrafter"/>
</dbReference>
<dbReference type="InterPro" id="IPR004035">
    <property type="entry name" value="Endouclease-III_FeS-bd_BS"/>
</dbReference>
<dbReference type="PROSITE" id="PS00764">
    <property type="entry name" value="ENDONUCLEASE_III_1"/>
    <property type="match status" value="1"/>
</dbReference>
<keyword evidence="6" id="KW-0004">4Fe-4S</keyword>
<evidence type="ECO:0000256" key="3">
    <source>
        <dbReference type="ARBA" id="ARBA00008343"/>
    </source>
</evidence>
<dbReference type="Gene3D" id="1.10.340.30">
    <property type="entry name" value="Hypothetical protein, domain 2"/>
    <property type="match status" value="1"/>
</dbReference>
<dbReference type="InterPro" id="IPR004036">
    <property type="entry name" value="Endonuclease-III-like_CS2"/>
</dbReference>
<dbReference type="InterPro" id="IPR023170">
    <property type="entry name" value="HhH_base_excis_C"/>
</dbReference>
<dbReference type="EMBL" id="CP048711">
    <property type="protein sequence ID" value="QIB65784.1"/>
    <property type="molecule type" value="Genomic_DNA"/>
</dbReference>
<dbReference type="InterPro" id="IPR044298">
    <property type="entry name" value="MIG/MutY"/>
</dbReference>
<dbReference type="NCBIfam" id="TIGR01084">
    <property type="entry name" value="mutY"/>
    <property type="match status" value="1"/>
</dbReference>
<evidence type="ECO:0000256" key="14">
    <source>
        <dbReference type="RuleBase" id="RU365096"/>
    </source>
</evidence>
<evidence type="ECO:0000313" key="17">
    <source>
        <dbReference type="Proteomes" id="UP000477680"/>
    </source>
</evidence>
<feature type="domain" description="HhH-GPD" evidence="15">
    <location>
        <begin position="40"/>
        <end position="191"/>
    </location>
</feature>
<dbReference type="EC" id="3.2.2.31" evidence="4 14"/>
<dbReference type="Gene3D" id="3.90.79.10">
    <property type="entry name" value="Nucleoside Triphosphate Pyrophosphohydrolase"/>
    <property type="match status" value="1"/>
</dbReference>
<comment type="similarity">
    <text evidence="3 14">Belongs to the Nth/MutY family.</text>
</comment>
<dbReference type="GO" id="GO:0032357">
    <property type="term" value="F:oxidized purine DNA binding"/>
    <property type="evidence" value="ECO:0007669"/>
    <property type="project" value="TreeGrafter"/>
</dbReference>
<evidence type="ECO:0000256" key="10">
    <source>
        <dbReference type="ARBA" id="ARBA00023004"/>
    </source>
</evidence>
<dbReference type="Pfam" id="PF14815">
    <property type="entry name" value="NUDIX_4"/>
    <property type="match status" value="1"/>
</dbReference>
<evidence type="ECO:0000313" key="16">
    <source>
        <dbReference type="EMBL" id="QIB65784.1"/>
    </source>
</evidence>
<dbReference type="InterPro" id="IPR003265">
    <property type="entry name" value="HhH-GPD_domain"/>
</dbReference>
<keyword evidence="7" id="KW-0479">Metal-binding</keyword>
<evidence type="ECO:0000256" key="7">
    <source>
        <dbReference type="ARBA" id="ARBA00022723"/>
    </source>
</evidence>
<name>A0A6C0U8D9_9GAMM</name>
<keyword evidence="17" id="KW-1185">Reference proteome</keyword>
<dbReference type="InterPro" id="IPR005760">
    <property type="entry name" value="A/G_AdeGlyc_MutY"/>
</dbReference>
<dbReference type="FunFam" id="1.10.340.30:FF:000002">
    <property type="entry name" value="Adenine DNA glycosylase"/>
    <property type="match status" value="1"/>
</dbReference>
<evidence type="ECO:0000256" key="6">
    <source>
        <dbReference type="ARBA" id="ARBA00022485"/>
    </source>
</evidence>
<comment type="catalytic activity">
    <reaction evidence="1 14">
        <text>Hydrolyzes free adenine bases from 7,8-dihydro-8-oxoguanine:adenine mismatched double-stranded DNA, leaving an apurinic site.</text>
        <dbReference type="EC" id="3.2.2.31"/>
    </reaction>
</comment>
<evidence type="ECO:0000256" key="4">
    <source>
        <dbReference type="ARBA" id="ARBA00012045"/>
    </source>
</evidence>
<dbReference type="GO" id="GO:0051539">
    <property type="term" value="F:4 iron, 4 sulfur cluster binding"/>
    <property type="evidence" value="ECO:0007669"/>
    <property type="project" value="UniProtKB-UniRule"/>
</dbReference>
<keyword evidence="11" id="KW-0411">Iron-sulfur</keyword>
<keyword evidence="8 14" id="KW-0227">DNA damage</keyword>
<gene>
    <name evidence="16" type="primary">mutY</name>
    <name evidence="16" type="ORF">G3T16_10515</name>
</gene>
<dbReference type="NCBIfam" id="NF008132">
    <property type="entry name" value="PRK10880.1"/>
    <property type="match status" value="1"/>
</dbReference>
<evidence type="ECO:0000256" key="8">
    <source>
        <dbReference type="ARBA" id="ARBA00022763"/>
    </source>
</evidence>
<dbReference type="InterPro" id="IPR029119">
    <property type="entry name" value="MutY_C"/>
</dbReference>
<dbReference type="InterPro" id="IPR000445">
    <property type="entry name" value="HhH_motif"/>
</dbReference>
<dbReference type="PANTHER" id="PTHR42944">
    <property type="entry name" value="ADENINE DNA GLYCOSYLASE"/>
    <property type="match status" value="1"/>
</dbReference>
<protein>
    <recommendedName>
        <fullName evidence="5 14">Adenine DNA glycosylase</fullName>
        <ecNumber evidence="4 14">3.2.2.31</ecNumber>
    </recommendedName>
</protein>
<dbReference type="Gene3D" id="1.10.1670.10">
    <property type="entry name" value="Helix-hairpin-Helix base-excision DNA repair enzymes (C-terminal)"/>
    <property type="match status" value="1"/>
</dbReference>
<organism evidence="16 17">
    <name type="scientific">Kineobactrum salinum</name>
    <dbReference type="NCBI Taxonomy" id="2708301"/>
    <lineage>
        <taxon>Bacteria</taxon>
        <taxon>Pseudomonadati</taxon>
        <taxon>Pseudomonadota</taxon>
        <taxon>Gammaproteobacteria</taxon>
        <taxon>Cellvibrionales</taxon>
        <taxon>Halieaceae</taxon>
        <taxon>Kineobactrum</taxon>
    </lineage>
</organism>
<keyword evidence="13 14" id="KW-0326">Glycosidase</keyword>
<dbReference type="KEGG" id="kim:G3T16_10515"/>
<dbReference type="CDD" id="cd00056">
    <property type="entry name" value="ENDO3c"/>
    <property type="match status" value="1"/>
</dbReference>
<keyword evidence="12" id="KW-0234">DNA repair</keyword>
<accession>A0A6C0U8D9</accession>
<evidence type="ECO:0000256" key="11">
    <source>
        <dbReference type="ARBA" id="ARBA00023014"/>
    </source>
</evidence>
<dbReference type="SUPFAM" id="SSF55811">
    <property type="entry name" value="Nudix"/>
    <property type="match status" value="1"/>
</dbReference>
<evidence type="ECO:0000256" key="1">
    <source>
        <dbReference type="ARBA" id="ARBA00000843"/>
    </source>
</evidence>
<dbReference type="AlphaFoldDB" id="A0A6C0U8D9"/>
<evidence type="ECO:0000256" key="5">
    <source>
        <dbReference type="ARBA" id="ARBA00022023"/>
    </source>
</evidence>
<proteinExistence type="inferred from homology"/>
<dbReference type="SMART" id="SM00478">
    <property type="entry name" value="ENDO3c"/>
    <property type="match status" value="1"/>
</dbReference>
<dbReference type="CDD" id="cd03431">
    <property type="entry name" value="NUDIX_DNA_Glycosylase_C-MutY"/>
    <property type="match status" value="1"/>
</dbReference>
<dbReference type="PANTHER" id="PTHR42944:SF1">
    <property type="entry name" value="ADENINE DNA GLYCOSYLASE"/>
    <property type="match status" value="1"/>
</dbReference>
<dbReference type="Pfam" id="PF00730">
    <property type="entry name" value="HhH-GPD"/>
    <property type="match status" value="1"/>
</dbReference>
<dbReference type="InterPro" id="IPR011257">
    <property type="entry name" value="DNA_glycosylase"/>
</dbReference>
<dbReference type="Proteomes" id="UP000477680">
    <property type="component" value="Chromosome"/>
</dbReference>
<comment type="function">
    <text evidence="2">Adenine glycosylase active on G-A mispairs. MutY also corrects error-prone DNA synthesis past GO lesions which are due to the oxidatively damaged form of guanine: 7,8-dihydro-8-oxoguanine (8-oxo-dGTP).</text>
</comment>
<keyword evidence="9" id="KW-0378">Hydrolase</keyword>
<dbReference type="InterPro" id="IPR015797">
    <property type="entry name" value="NUDIX_hydrolase-like_dom_sf"/>
</dbReference>
<dbReference type="GO" id="GO:0006284">
    <property type="term" value="P:base-excision repair"/>
    <property type="evidence" value="ECO:0007669"/>
    <property type="project" value="UniProtKB-UniRule"/>
</dbReference>
<evidence type="ECO:0000256" key="9">
    <source>
        <dbReference type="ARBA" id="ARBA00022801"/>
    </source>
</evidence>